<evidence type="ECO:0000256" key="4">
    <source>
        <dbReference type="ARBA" id="ARBA00023136"/>
    </source>
</evidence>
<feature type="transmembrane region" description="Helical" evidence="5">
    <location>
        <begin position="199"/>
        <end position="220"/>
    </location>
</feature>
<evidence type="ECO:0000256" key="3">
    <source>
        <dbReference type="ARBA" id="ARBA00022989"/>
    </source>
</evidence>
<comment type="caution">
    <text evidence="7">The sequence shown here is derived from an EMBL/GenBank/DDBJ whole genome shotgun (WGS) entry which is preliminary data.</text>
</comment>
<dbReference type="Pfam" id="PF01490">
    <property type="entry name" value="Aa_trans"/>
    <property type="match status" value="1"/>
</dbReference>
<feature type="transmembrane region" description="Helical" evidence="5">
    <location>
        <begin position="270"/>
        <end position="294"/>
    </location>
</feature>
<feature type="transmembrane region" description="Helical" evidence="5">
    <location>
        <begin position="45"/>
        <end position="67"/>
    </location>
</feature>
<feature type="transmembrane region" description="Helical" evidence="5">
    <location>
        <begin position="354"/>
        <end position="375"/>
    </location>
</feature>
<evidence type="ECO:0000256" key="2">
    <source>
        <dbReference type="ARBA" id="ARBA00022692"/>
    </source>
</evidence>
<keyword evidence="2 5" id="KW-0812">Transmembrane</keyword>
<feature type="transmembrane region" description="Helical" evidence="5">
    <location>
        <begin position="314"/>
        <end position="334"/>
    </location>
</feature>
<evidence type="ECO:0000313" key="8">
    <source>
        <dbReference type="Proteomes" id="UP001642483"/>
    </source>
</evidence>
<dbReference type="Proteomes" id="UP001642483">
    <property type="component" value="Unassembled WGS sequence"/>
</dbReference>
<sequence length="504" mass="55841">MKNEQRKPLLNGIEDNANCDGNANYEDDVEFAVRSRTNPHATSDLATLMHLLKGNIGTGLLGLPLAIDHAGLALGPPLLAVMAIVCVHCMHVLVKCSKHFCRVEGVPSMDYSTVMENAIRHGPYVSLQKYSYVGKRAVDTFLMITQLGFCCVYFVFMAQNIRQVVSLYWPEAPGLRVWMAMICVPILFLSFIRQLKILAWFSIAANVATVVSLAIIFRYIIPDMDVQLTKLVANASSVPMFFGTAIYAFEGIGVILPIENEMRHPDHFPFILNIGMFMVSALYISLGVIGYLHFGDKVCGSITLNLPIREPLAQSAKVLYSFSILTGWLLQFYVPMDLLSPWIQKPERSHKKQILLDAVVRILLTIFTCACAVAIPNLGDYITLIGAFSSSMLALIFPPIIEYLTFYSPGVTDASVEPLMGKEPDEIRSLRMSKWSILKDFLIALFGFVGFVAGTIVAVKQIVIDLSKDTNEGLCSGEVPPLNYTTTVPFYNYTTPATTNITFT</sequence>
<protein>
    <recommendedName>
        <fullName evidence="6">Amino acid transporter transmembrane domain-containing protein</fullName>
    </recommendedName>
</protein>
<keyword evidence="8" id="KW-1185">Reference proteome</keyword>
<keyword evidence="4 5" id="KW-0472">Membrane</keyword>
<feature type="transmembrane region" description="Helical" evidence="5">
    <location>
        <begin position="137"/>
        <end position="155"/>
    </location>
</feature>
<feature type="transmembrane region" description="Helical" evidence="5">
    <location>
        <begin position="381"/>
        <end position="401"/>
    </location>
</feature>
<feature type="domain" description="Amino acid transporter transmembrane" evidence="6">
    <location>
        <begin position="43"/>
        <end position="407"/>
    </location>
</feature>
<keyword evidence="3 5" id="KW-1133">Transmembrane helix</keyword>
<reference evidence="7 8" key="1">
    <citation type="submission" date="2024-02" db="EMBL/GenBank/DDBJ databases">
        <authorList>
            <person name="Daric V."/>
            <person name="Darras S."/>
        </authorList>
    </citation>
    <scope>NUCLEOTIDE SEQUENCE [LARGE SCALE GENOMIC DNA]</scope>
</reference>
<evidence type="ECO:0000313" key="7">
    <source>
        <dbReference type="EMBL" id="CAK8697168.1"/>
    </source>
</evidence>
<dbReference type="PANTHER" id="PTHR22950:SF349">
    <property type="entry name" value="AMINO ACID TRANSPORTER TRANSMEMBRANE DOMAIN-CONTAINING PROTEIN"/>
    <property type="match status" value="1"/>
</dbReference>
<feature type="transmembrane region" description="Helical" evidence="5">
    <location>
        <begin position="175"/>
        <end position="192"/>
    </location>
</feature>
<dbReference type="EMBL" id="CAWYQH010000163">
    <property type="protein sequence ID" value="CAK8697168.1"/>
    <property type="molecule type" value="Genomic_DNA"/>
</dbReference>
<accession>A0ABP0H0V1</accession>
<name>A0ABP0H0V1_CLALP</name>
<feature type="transmembrane region" description="Helical" evidence="5">
    <location>
        <begin position="441"/>
        <end position="459"/>
    </location>
</feature>
<dbReference type="InterPro" id="IPR013057">
    <property type="entry name" value="AA_transpt_TM"/>
</dbReference>
<feature type="transmembrane region" description="Helical" evidence="5">
    <location>
        <begin position="240"/>
        <end position="258"/>
    </location>
</feature>
<organism evidence="7 8">
    <name type="scientific">Clavelina lepadiformis</name>
    <name type="common">Light-bulb sea squirt</name>
    <name type="synonym">Ascidia lepadiformis</name>
    <dbReference type="NCBI Taxonomy" id="159417"/>
    <lineage>
        <taxon>Eukaryota</taxon>
        <taxon>Metazoa</taxon>
        <taxon>Chordata</taxon>
        <taxon>Tunicata</taxon>
        <taxon>Ascidiacea</taxon>
        <taxon>Aplousobranchia</taxon>
        <taxon>Clavelinidae</taxon>
        <taxon>Clavelina</taxon>
    </lineage>
</organism>
<evidence type="ECO:0000256" key="1">
    <source>
        <dbReference type="ARBA" id="ARBA00004141"/>
    </source>
</evidence>
<evidence type="ECO:0000256" key="5">
    <source>
        <dbReference type="SAM" id="Phobius"/>
    </source>
</evidence>
<evidence type="ECO:0000259" key="6">
    <source>
        <dbReference type="Pfam" id="PF01490"/>
    </source>
</evidence>
<comment type="subcellular location">
    <subcellularLocation>
        <location evidence="1">Membrane</location>
        <topology evidence="1">Multi-pass membrane protein</topology>
    </subcellularLocation>
</comment>
<proteinExistence type="predicted"/>
<dbReference type="PANTHER" id="PTHR22950">
    <property type="entry name" value="AMINO ACID TRANSPORTER"/>
    <property type="match status" value="1"/>
</dbReference>
<gene>
    <name evidence="7" type="ORF">CVLEPA_LOCUS30436</name>
</gene>
<feature type="transmembrane region" description="Helical" evidence="5">
    <location>
        <begin position="73"/>
        <end position="94"/>
    </location>
</feature>